<dbReference type="AlphaFoldDB" id="A0A1L9QRQ4"/>
<name>A0A1L9QRQ4_9CYAN</name>
<feature type="transmembrane region" description="Helical" evidence="1">
    <location>
        <begin position="404"/>
        <end position="424"/>
    </location>
</feature>
<feature type="transmembrane region" description="Helical" evidence="1">
    <location>
        <begin position="179"/>
        <end position="202"/>
    </location>
</feature>
<feature type="transmembrane region" description="Helical" evidence="1">
    <location>
        <begin position="209"/>
        <end position="228"/>
    </location>
</feature>
<feature type="transmembrane region" description="Helical" evidence="1">
    <location>
        <begin position="436"/>
        <end position="454"/>
    </location>
</feature>
<feature type="transmembrane region" description="Helical" evidence="1">
    <location>
        <begin position="152"/>
        <end position="173"/>
    </location>
</feature>
<reference evidence="2" key="1">
    <citation type="submission" date="2016-10" db="EMBL/GenBank/DDBJ databases">
        <title>CRISPR-Cas defence system in Roseofilum reptotaenium: evidence of a bacteriophage-cyanobacterium arms race in the coral black band disease.</title>
        <authorList>
            <person name="Buerger P."/>
            <person name="Wood-Charlson E.M."/>
            <person name="Weynberg K.D."/>
            <person name="Willis B."/>
            <person name="Van Oppen M.J."/>
        </authorList>
    </citation>
    <scope>NUCLEOTIDE SEQUENCE [LARGE SCALE GENOMIC DNA]</scope>
    <source>
        <strain evidence="2">AO1-A</strain>
    </source>
</reference>
<sequence>MRLDLMNAIGEINPQLFRELKGRFKTRNIIVAGGMSLFTQILVLFGFLNELPNRHREFHRYCTEGNEKYYYNQLRCLTDQFGNLEINWQLWWSDVFVWLTVVGVFAFLVGGTYLIISDLDREERKGTLNFIRLSPQSTQQILMGKLLGAPSLLYFGCFLAFPLHLWAAINLHMPLGLLALYYGVLLACSAFFFSGSILFGLVSHWMGGFQAWLGGALVTAFLFFTFLMRVEDAPIDVLKLVSPSSLIPYLIEKKWLPHIWLFHYNLIDLLDHSMDWHWFILPIGQTVVTLSIAMVVTCGVWTTWNWLVIDRCFRNPNKTLISKKQSFWLTGCFSVFTLGLAPHGYEFENLYCLLIFNLIFFAGLMAALSPQRQVCVDWARYRHMSETRHQGLFQDLISGDKSPALLAIALNLLQAQLIILPWILMWPGDEGNVIHGIFNLLLSFSVLLVYASVAQLMMMMKSKKSGIWATAAIAGSITLPPLLFLVLSAEPHNIPLVWMFTIFPWEALNHASAVTVMVSVLTQWAVVGLVSTQYSRQLRQAGVSASKALGHA</sequence>
<accession>A0A1L9QRQ4</accession>
<feature type="transmembrane region" description="Helical" evidence="1">
    <location>
        <begin position="507"/>
        <end position="530"/>
    </location>
</feature>
<dbReference type="STRING" id="1925591.BI308_11830"/>
<proteinExistence type="predicted"/>
<keyword evidence="1" id="KW-0812">Transmembrane</keyword>
<dbReference type="EMBL" id="MLAW01000018">
    <property type="protein sequence ID" value="OJJ25312.1"/>
    <property type="molecule type" value="Genomic_DNA"/>
</dbReference>
<organism evidence="2 3">
    <name type="scientific">Roseofilum reptotaenium AO1-A</name>
    <dbReference type="NCBI Taxonomy" id="1925591"/>
    <lineage>
        <taxon>Bacteria</taxon>
        <taxon>Bacillati</taxon>
        <taxon>Cyanobacteriota</taxon>
        <taxon>Cyanophyceae</taxon>
        <taxon>Desertifilales</taxon>
        <taxon>Desertifilaceae</taxon>
        <taxon>Roseofilum</taxon>
    </lineage>
</organism>
<comment type="caution">
    <text evidence="2">The sequence shown here is derived from an EMBL/GenBank/DDBJ whole genome shotgun (WGS) entry which is preliminary data.</text>
</comment>
<keyword evidence="1" id="KW-1133">Transmembrane helix</keyword>
<keyword evidence="1" id="KW-0472">Membrane</keyword>
<dbReference type="Proteomes" id="UP000183940">
    <property type="component" value="Unassembled WGS sequence"/>
</dbReference>
<evidence type="ECO:0000313" key="3">
    <source>
        <dbReference type="Proteomes" id="UP000183940"/>
    </source>
</evidence>
<feature type="transmembrane region" description="Helical" evidence="1">
    <location>
        <begin position="466"/>
        <end position="487"/>
    </location>
</feature>
<keyword evidence="3" id="KW-1185">Reference proteome</keyword>
<feature type="transmembrane region" description="Helical" evidence="1">
    <location>
        <begin position="28"/>
        <end position="48"/>
    </location>
</feature>
<evidence type="ECO:0000313" key="2">
    <source>
        <dbReference type="EMBL" id="OJJ25312.1"/>
    </source>
</evidence>
<evidence type="ECO:0000256" key="1">
    <source>
        <dbReference type="SAM" id="Phobius"/>
    </source>
</evidence>
<feature type="transmembrane region" description="Helical" evidence="1">
    <location>
        <begin position="279"/>
        <end position="307"/>
    </location>
</feature>
<gene>
    <name evidence="2" type="ORF">BI308_11830</name>
</gene>
<feature type="transmembrane region" description="Helical" evidence="1">
    <location>
        <begin position="327"/>
        <end position="345"/>
    </location>
</feature>
<feature type="transmembrane region" description="Helical" evidence="1">
    <location>
        <begin position="351"/>
        <end position="368"/>
    </location>
</feature>
<protein>
    <submittedName>
        <fullName evidence="2">Uncharacterized protein</fullName>
    </submittedName>
</protein>
<feature type="transmembrane region" description="Helical" evidence="1">
    <location>
        <begin position="95"/>
        <end position="116"/>
    </location>
</feature>